<dbReference type="AlphaFoldDB" id="A0A7W9AZS1"/>
<organism evidence="1 2">
    <name type="scientific">Brucella daejeonensis</name>
    <dbReference type="NCBI Taxonomy" id="659015"/>
    <lineage>
        <taxon>Bacteria</taxon>
        <taxon>Pseudomonadati</taxon>
        <taxon>Pseudomonadota</taxon>
        <taxon>Alphaproteobacteria</taxon>
        <taxon>Hyphomicrobiales</taxon>
        <taxon>Brucellaceae</taxon>
        <taxon>Brucella/Ochrobactrum group</taxon>
        <taxon>Brucella</taxon>
    </lineage>
</organism>
<accession>A0A7W9AZS1</accession>
<evidence type="ECO:0000313" key="2">
    <source>
        <dbReference type="Proteomes" id="UP000555546"/>
    </source>
</evidence>
<name>A0A7W9AZS1_9HYPH</name>
<gene>
    <name evidence="1" type="ORF">FHS76_003517</name>
</gene>
<dbReference type="Proteomes" id="UP000555546">
    <property type="component" value="Unassembled WGS sequence"/>
</dbReference>
<proteinExistence type="predicted"/>
<reference evidence="1 2" key="1">
    <citation type="submission" date="2020-08" db="EMBL/GenBank/DDBJ databases">
        <title>Genomic Encyclopedia of Type Strains, Phase IV (KMG-IV): sequencing the most valuable type-strain genomes for metagenomic binning, comparative biology and taxonomic classification.</title>
        <authorList>
            <person name="Goeker M."/>
        </authorList>
    </citation>
    <scope>NUCLEOTIDE SEQUENCE [LARGE SCALE GENOMIC DNA]</scope>
    <source>
        <strain evidence="1 2">DSM 26944</strain>
    </source>
</reference>
<dbReference type="RefSeq" id="WP_235992733.1">
    <property type="nucleotide sequence ID" value="NZ_JACIJG010000015.1"/>
</dbReference>
<protein>
    <submittedName>
        <fullName evidence="1">Uncharacterized protein</fullName>
    </submittedName>
</protein>
<sequence>MATTPNYNLPLPNSRGIQIAEMEKVAGAITGIDTVLDGIQTSTQTALSELDDATWKKAELPASDVGKAVLNADSEQSGREALGLSNIELHKLFLMTSGAYGSATSDIVIDDLLPGDFGLYNSGLPGSPYFPGVNFWWIETQQIYGDRHKRQIATSYRTGEDAEPVVMARVTNADGVYGPWRRFAMETDLPKLVSVGSEQNFTLAEKARGRANIDALGSSDRGAANGVASLGSDGKVPSGQLPALTTTATVGAAMAGANSKATPADGDFFAGVQAGGSTMFKTTWANIKTALASVFLRLTGGTLTGFLTLHSAPTANMHAANKGYVDTGLNDKLALSGGTLTGALSGTTISLSGGMSGSLTHRSGGGYMNIGSFNEGTYGSGYCRAWWNENDNILTFTATDGDAIVKSEYFQTTRQPTDVSHLTRKDYVDNLVNARVSNVRRVGPSSVSSITKGGSWDAPSGYFVTGLSYALEGAAIGLRSYQPQVYINGAWRAFA</sequence>
<evidence type="ECO:0000313" key="1">
    <source>
        <dbReference type="EMBL" id="MBB5703610.1"/>
    </source>
</evidence>
<dbReference type="EMBL" id="JACIJG010000015">
    <property type="protein sequence ID" value="MBB5703610.1"/>
    <property type="molecule type" value="Genomic_DNA"/>
</dbReference>
<keyword evidence="2" id="KW-1185">Reference proteome</keyword>
<comment type="caution">
    <text evidence="1">The sequence shown here is derived from an EMBL/GenBank/DDBJ whole genome shotgun (WGS) entry which is preliminary data.</text>
</comment>